<proteinExistence type="predicted"/>
<evidence type="ECO:0000313" key="3">
    <source>
        <dbReference type="Proteomes" id="UP000319516"/>
    </source>
</evidence>
<organism evidence="2 3">
    <name type="scientific">Ornithinicoccus hortensis</name>
    <dbReference type="NCBI Taxonomy" id="82346"/>
    <lineage>
        <taxon>Bacteria</taxon>
        <taxon>Bacillati</taxon>
        <taxon>Actinomycetota</taxon>
        <taxon>Actinomycetes</taxon>
        <taxon>Micrococcales</taxon>
        <taxon>Intrasporangiaceae</taxon>
        <taxon>Ornithinicoccus</taxon>
    </lineage>
</organism>
<keyword evidence="3" id="KW-1185">Reference proteome</keyword>
<accession>A0A542YUZ0</accession>
<dbReference type="RefSeq" id="WP_141785843.1">
    <property type="nucleotide sequence ID" value="NZ_BAAAIK010000001.1"/>
</dbReference>
<name>A0A542YUZ0_9MICO</name>
<sequence>MTESTPEGRAQAVVLRSVLTGRPVPGSDSPCRPADLSLATDPDGTVRVLATDLSPEAADVVRSPGTRARLVPANEVSALRAAPGVAAVLRLRPPEVLPGPDRLRRVRIAVEVCAVREHGLLPLDSLLVVLRQEDDGWVLDGPPTGLAT</sequence>
<feature type="region of interest" description="Disordered" evidence="1">
    <location>
        <begin position="18"/>
        <end position="39"/>
    </location>
</feature>
<dbReference type="EMBL" id="VFOP01000001">
    <property type="protein sequence ID" value="TQL51895.1"/>
    <property type="molecule type" value="Genomic_DNA"/>
</dbReference>
<comment type="caution">
    <text evidence="2">The sequence shown here is derived from an EMBL/GenBank/DDBJ whole genome shotgun (WGS) entry which is preliminary data.</text>
</comment>
<dbReference type="Proteomes" id="UP000319516">
    <property type="component" value="Unassembled WGS sequence"/>
</dbReference>
<protein>
    <submittedName>
        <fullName evidence="2">Uncharacterized protein</fullName>
    </submittedName>
</protein>
<evidence type="ECO:0000256" key="1">
    <source>
        <dbReference type="SAM" id="MobiDB-lite"/>
    </source>
</evidence>
<reference evidence="2 3" key="1">
    <citation type="submission" date="2019-06" db="EMBL/GenBank/DDBJ databases">
        <title>Sequencing the genomes of 1000 actinobacteria strains.</title>
        <authorList>
            <person name="Klenk H.-P."/>
        </authorList>
    </citation>
    <scope>NUCLEOTIDE SEQUENCE [LARGE SCALE GENOMIC DNA]</scope>
    <source>
        <strain evidence="2 3">DSM 12335</strain>
    </source>
</reference>
<evidence type="ECO:0000313" key="2">
    <source>
        <dbReference type="EMBL" id="TQL51895.1"/>
    </source>
</evidence>
<dbReference type="AlphaFoldDB" id="A0A542YUZ0"/>
<gene>
    <name evidence="2" type="ORF">FB467_3062</name>
</gene>